<protein>
    <submittedName>
        <fullName evidence="2">PD-(D/E)XK nuclease family protein</fullName>
    </submittedName>
</protein>
<accession>A0ABT8YY12</accession>
<dbReference type="EMBL" id="JAUPBM010000039">
    <property type="protein sequence ID" value="MDO7020044.1"/>
    <property type="molecule type" value="Genomic_DNA"/>
</dbReference>
<feature type="domain" description="PD-(D/E)XK endonuclease-like" evidence="1">
    <location>
        <begin position="700"/>
        <end position="1025"/>
    </location>
</feature>
<dbReference type="SUPFAM" id="SSF52540">
    <property type="entry name" value="P-loop containing nucleoside triphosphate hydrolases"/>
    <property type="match status" value="1"/>
</dbReference>
<organism evidence="2 3">
    <name type="scientific">Brachyspira innocens</name>
    <dbReference type="NCBI Taxonomy" id="13264"/>
    <lineage>
        <taxon>Bacteria</taxon>
        <taxon>Pseudomonadati</taxon>
        <taxon>Spirochaetota</taxon>
        <taxon>Spirochaetia</taxon>
        <taxon>Brachyspirales</taxon>
        <taxon>Brachyspiraceae</taxon>
        <taxon>Brachyspira</taxon>
    </lineage>
</organism>
<dbReference type="Proteomes" id="UP001175147">
    <property type="component" value="Unassembled WGS sequence"/>
</dbReference>
<evidence type="ECO:0000313" key="2">
    <source>
        <dbReference type="EMBL" id="MDO7020044.1"/>
    </source>
</evidence>
<dbReference type="InterPro" id="IPR038726">
    <property type="entry name" value="PDDEXK_AddAB-type"/>
</dbReference>
<evidence type="ECO:0000313" key="3">
    <source>
        <dbReference type="Proteomes" id="UP001175147"/>
    </source>
</evidence>
<reference evidence="2" key="1">
    <citation type="submission" date="2023-07" db="EMBL/GenBank/DDBJ databases">
        <title>Mucosal microbiota of week-old chicken and adult hens.</title>
        <authorList>
            <person name="Volf J."/>
            <person name="Karasova D."/>
            <person name="Crhanova M."/>
            <person name="Faldynova M."/>
            <person name="Prikrylova H."/>
            <person name="Zeman M."/>
            <person name="Babak V."/>
            <person name="Rajova J."/>
            <person name="Rychlik I."/>
        </authorList>
    </citation>
    <scope>NUCLEOTIDE SEQUENCE</scope>
    <source>
        <strain evidence="2">ET902</strain>
    </source>
</reference>
<evidence type="ECO:0000259" key="1">
    <source>
        <dbReference type="Pfam" id="PF12705"/>
    </source>
</evidence>
<sequence length="1033" mass="123680">MPELILFPNYKAKNNYLKDKFKKYTMDISNYQILHRYYKDNKEKFFISYRIDNQKQYIDESIAIINIHNILNEYKYNNKNSVIAKQNITYELAYTLYKLIEEITLAKFYGFDLNNYKELKEINTVIRHYKEYNKQNDLLDEFDIFELFIDAIKNKELDYLNEYNSIIIYGFEKIPPLHLIFLESLKKYYNIDVKVELPYDMKKYFYDYRSFYQGIDNFDISTNSDFAKSLIDKTNLTKYKERIKFIAGFGAKQEVDTAVDEIIKLIKNGTPLYDIGIIFSDIQKYSDIVSRRLKECSIKFNERRANFVWKVPIIPVLTSIFSILDKYNGELDIDALIKVLSSSYMKNLNGLNPYNIRDLIYSYDKYDKYNSVEIYSKMAFNDFKEKIARKFNNNNTSKTIIEFIDLLNILVSKKTYKEIGLAYINILKFLKIGSMSYDDKYEKEYYNRDNEALAIFIDLVLTISYTEEIETIENESISHFDFQTALNVLLRDKSLMDNDDKEISLTVSNLYDARGLRFKHLFILGMNNDFINRRPNVFFISEKLRESINKDLKKHAFNTQHYLSDISYALFLNILSYCYEDSQVYFSFRLKDDNGNLEVPFYYLEDLYNEMYHNDFKFDNLKENGLIYRKEYIQKENNIHTNKENLMSLFFNHEAAYYIDDVKNIMNKVYHKRNKNGYNNFDDKSEEIKIFFYNIFKSPVSVTTLQSIMECSAKFFYSSLYQKDSVEAKVQGINRADKGITYHRFFQKFYEDVKNKSPIFDCSLKEEDFNTYCNIADEVVEEHINKMIESYSKKDLEERYFIEYQLDQNIIKKEALNVMHAFIKKEIITNKVKDMNDGYHYIPFDFERRIGFDEKEYIIYKKGDFTLKIRGVIDRIDFSYKDDKYKNINGVRIVDYKGSPRTEKKDKKEKTNIEIIKETILTYLQPILYLKLILSEYIKKNIAEKIEHCEVVFTIYREKDVIDENTEINEVYNDRDFLLSVCGYIESEYNLNDYFDEVFEDILNGKLKYNPSMSNCEGCYNAPYCEHVYQKEE</sequence>
<dbReference type="Gene3D" id="1.10.486.10">
    <property type="entry name" value="PCRA, domain 4"/>
    <property type="match status" value="1"/>
</dbReference>
<dbReference type="Gene3D" id="3.40.50.300">
    <property type="entry name" value="P-loop containing nucleotide triphosphate hydrolases"/>
    <property type="match status" value="1"/>
</dbReference>
<comment type="caution">
    <text evidence="2">The sequence shown here is derived from an EMBL/GenBank/DDBJ whole genome shotgun (WGS) entry which is preliminary data.</text>
</comment>
<dbReference type="InterPro" id="IPR027417">
    <property type="entry name" value="P-loop_NTPase"/>
</dbReference>
<dbReference type="Pfam" id="PF12705">
    <property type="entry name" value="PDDEXK_1"/>
    <property type="match status" value="1"/>
</dbReference>
<dbReference type="RefSeq" id="WP_304385311.1">
    <property type="nucleotide sequence ID" value="NZ_JAUPBL010000042.1"/>
</dbReference>
<gene>
    <name evidence="2" type="ORF">Q5M86_04590</name>
</gene>
<proteinExistence type="predicted"/>
<keyword evidence="3" id="KW-1185">Reference proteome</keyword>
<name>A0ABT8YY12_9SPIR</name>